<dbReference type="Proteomes" id="UP000005239">
    <property type="component" value="Unassembled WGS sequence"/>
</dbReference>
<accession>A0A8R1UP06</accession>
<reference evidence="1" key="2">
    <citation type="submission" date="2022-06" db="UniProtKB">
        <authorList>
            <consortium name="EnsemblMetazoa"/>
        </authorList>
    </citation>
    <scope>IDENTIFICATION</scope>
    <source>
        <strain evidence="1">PS312</strain>
    </source>
</reference>
<reference evidence="2" key="1">
    <citation type="journal article" date="2008" name="Nat. Genet.">
        <title>The Pristionchus pacificus genome provides a unique perspective on nematode lifestyle and parasitism.</title>
        <authorList>
            <person name="Dieterich C."/>
            <person name="Clifton S.W."/>
            <person name="Schuster L.N."/>
            <person name="Chinwalla A."/>
            <person name="Delehaunty K."/>
            <person name="Dinkelacker I."/>
            <person name="Fulton L."/>
            <person name="Fulton R."/>
            <person name="Godfrey J."/>
            <person name="Minx P."/>
            <person name="Mitreva M."/>
            <person name="Roeseler W."/>
            <person name="Tian H."/>
            <person name="Witte H."/>
            <person name="Yang S.P."/>
            <person name="Wilson R.K."/>
            <person name="Sommer R.J."/>
        </authorList>
    </citation>
    <scope>NUCLEOTIDE SEQUENCE [LARGE SCALE GENOMIC DNA]</scope>
    <source>
        <strain evidence="2">PS312</strain>
    </source>
</reference>
<keyword evidence="2" id="KW-1185">Reference proteome</keyword>
<evidence type="ECO:0000313" key="1">
    <source>
        <dbReference type="EnsemblMetazoa" id="PPA36853.1"/>
    </source>
</evidence>
<dbReference type="EnsemblMetazoa" id="PPA36853.1">
    <property type="protein sequence ID" value="PPA36853.1"/>
    <property type="gene ID" value="WBGene00275222"/>
</dbReference>
<accession>A0A2A6BPV8</accession>
<name>A0A2A6BPV8_PRIPA</name>
<protein>
    <submittedName>
        <fullName evidence="1">Uncharacterized protein</fullName>
    </submittedName>
</protein>
<sequence>MHRHESGEVDVLISEGRSQRIVPLKEAHDIAGFGLVQFLADRFQFQA</sequence>
<dbReference type="OrthoDB" id="5843976at2759"/>
<evidence type="ECO:0000313" key="2">
    <source>
        <dbReference type="Proteomes" id="UP000005239"/>
    </source>
</evidence>
<proteinExistence type="predicted"/>
<dbReference type="AlphaFoldDB" id="A0A2A6BPV8"/>
<organism evidence="1 2">
    <name type="scientific">Pristionchus pacificus</name>
    <name type="common">Parasitic nematode worm</name>
    <dbReference type="NCBI Taxonomy" id="54126"/>
    <lineage>
        <taxon>Eukaryota</taxon>
        <taxon>Metazoa</taxon>
        <taxon>Ecdysozoa</taxon>
        <taxon>Nematoda</taxon>
        <taxon>Chromadorea</taxon>
        <taxon>Rhabditida</taxon>
        <taxon>Rhabditina</taxon>
        <taxon>Diplogasteromorpha</taxon>
        <taxon>Diplogasteroidea</taxon>
        <taxon>Neodiplogasteridae</taxon>
        <taxon>Pristionchus</taxon>
    </lineage>
</organism>
<gene>
    <name evidence="1" type="primary">WBGene00275222</name>
</gene>